<keyword evidence="1" id="KW-1133">Transmembrane helix</keyword>
<evidence type="ECO:0000313" key="3">
    <source>
        <dbReference type="EMBL" id="EEF32903.1"/>
    </source>
</evidence>
<organism evidence="3 4">
    <name type="scientific">Ricinus communis</name>
    <name type="common">Castor bean</name>
    <dbReference type="NCBI Taxonomy" id="3988"/>
    <lineage>
        <taxon>Eukaryota</taxon>
        <taxon>Viridiplantae</taxon>
        <taxon>Streptophyta</taxon>
        <taxon>Embryophyta</taxon>
        <taxon>Tracheophyta</taxon>
        <taxon>Spermatophyta</taxon>
        <taxon>Magnoliopsida</taxon>
        <taxon>eudicotyledons</taxon>
        <taxon>Gunneridae</taxon>
        <taxon>Pentapetalae</taxon>
        <taxon>rosids</taxon>
        <taxon>fabids</taxon>
        <taxon>Malpighiales</taxon>
        <taxon>Euphorbiaceae</taxon>
        <taxon>Acalyphoideae</taxon>
        <taxon>Acalypheae</taxon>
        <taxon>Ricinus</taxon>
    </lineage>
</organism>
<accession>B9SU24</accession>
<dbReference type="STRING" id="3988.B9SU24"/>
<feature type="transmembrane region" description="Helical" evidence="1">
    <location>
        <begin position="320"/>
        <end position="340"/>
    </location>
</feature>
<evidence type="ECO:0000313" key="4">
    <source>
        <dbReference type="Proteomes" id="UP000008311"/>
    </source>
</evidence>
<feature type="transmembrane region" description="Helical" evidence="1">
    <location>
        <begin position="102"/>
        <end position="124"/>
    </location>
</feature>
<feature type="domain" description="DUF4220" evidence="2">
    <location>
        <begin position="68"/>
        <end position="428"/>
    </location>
</feature>
<dbReference type="PANTHER" id="PTHR31325">
    <property type="entry name" value="OS01G0798800 PROTEIN-RELATED"/>
    <property type="match status" value="1"/>
</dbReference>
<feature type="transmembrane region" description="Helical" evidence="1">
    <location>
        <begin position="386"/>
        <end position="403"/>
    </location>
</feature>
<dbReference type="eggNOG" id="ENOG502QQBP">
    <property type="taxonomic scope" value="Eukaryota"/>
</dbReference>
<feature type="transmembrane region" description="Helical" evidence="1">
    <location>
        <begin position="34"/>
        <end position="51"/>
    </location>
</feature>
<dbReference type="EMBL" id="EQ974138">
    <property type="protein sequence ID" value="EEF32903.1"/>
    <property type="molecule type" value="Genomic_DNA"/>
</dbReference>
<dbReference type="InterPro" id="IPR025315">
    <property type="entry name" value="DUF4220"/>
</dbReference>
<dbReference type="InterPro" id="IPR007658">
    <property type="entry name" value="DUF594"/>
</dbReference>
<keyword evidence="1" id="KW-0812">Transmembrane</keyword>
<proteinExistence type="predicted"/>
<keyword evidence="4" id="KW-1185">Reference proteome</keyword>
<keyword evidence="1" id="KW-0472">Membrane</keyword>
<feature type="transmembrane region" description="Helical" evidence="1">
    <location>
        <begin position="157"/>
        <end position="175"/>
    </location>
</feature>
<name>B9SU24_RICCO</name>
<dbReference type="Pfam" id="PF13968">
    <property type="entry name" value="DUF4220"/>
    <property type="match status" value="1"/>
</dbReference>
<feature type="transmembrane region" description="Helical" evidence="1">
    <location>
        <begin position="352"/>
        <end position="374"/>
    </location>
</feature>
<protein>
    <recommendedName>
        <fullName evidence="2">DUF4220 domain-containing protein</fullName>
    </recommendedName>
</protein>
<gene>
    <name evidence="3" type="ORF">RCOM_0455450</name>
</gene>
<reference evidence="4" key="1">
    <citation type="journal article" date="2010" name="Nat. Biotechnol.">
        <title>Draft genome sequence of the oilseed species Ricinus communis.</title>
        <authorList>
            <person name="Chan A.P."/>
            <person name="Crabtree J."/>
            <person name="Zhao Q."/>
            <person name="Lorenzi H."/>
            <person name="Orvis J."/>
            <person name="Puiu D."/>
            <person name="Melake-Berhan A."/>
            <person name="Jones K.M."/>
            <person name="Redman J."/>
            <person name="Chen G."/>
            <person name="Cahoon E.B."/>
            <person name="Gedil M."/>
            <person name="Stanke M."/>
            <person name="Haas B.J."/>
            <person name="Wortman J.R."/>
            <person name="Fraser-Liggett C.M."/>
            <person name="Ravel J."/>
            <person name="Rabinowicz P.D."/>
        </authorList>
    </citation>
    <scope>NUCLEOTIDE SEQUENCE [LARGE SCALE GENOMIC DNA]</scope>
    <source>
        <strain evidence="4">cv. Hale</strain>
    </source>
</reference>
<evidence type="ECO:0000256" key="1">
    <source>
        <dbReference type="SAM" id="Phobius"/>
    </source>
</evidence>
<sequence length="713" mass="81695">MLTPVVTSLIFINNRRLAEMFPESLRNLWNEWELRVAVVVSLTVQMILIVLGSRRKYIARDWLAVILWLVYLSADWIVNLSVGVLSNMESTDKKGLMDPEYVIMAIWAPLVLLHLGGPDTITAYSFEDNELWMRQLLGLVVKFGGAFYVLIKSWMGSPINLIAVPIFIVAIIKCGERTWALRSASSEQFRKSMLPRPDPGHSYAKFMDDYTSIIAEGYNVSLEPVIVEAPIVLGHHSKADANSFHPDAVILHDAAYLFSTFKRLFADLILSFQDLESSRLFFQDEQTAWEKAFKVIEIELGFMYDLLYTKAIVTHTYLGSFLRIISFSSTILAVSFFALIDKHSFSGTDKCITFVLLFAAIALQTYEIVILLSSDRTVLWLSRHKNLLGGCTYMIISRILLWLQSCHMIPARNKRWSNSMAEYNLISFCLKDRPIKFSGFFKCLCIHDMVEKHQYKVLDRVSPELKRMVFEQLVEKSKNPLDMNISKQLCARRGDHVLRETGCFDKIGWSIETEFDQSILLWHIATDLCFYTDLNKKSIIIKNSICKESKSLADYMLYLLIMCPVMLPNGIGQIRFQDTCAEAEQFFQEKKYVSDRNQACAALLQVNTDILPSQVKGDRSKSVLFDACRLSKSIESLETVEQWTSEKKWEMINHVWIEMLSYAANQCRWNNHAKQLTGGGELLTHVWLLMAHLGITEQFQISKGNARVKLVPS</sequence>
<dbReference type="InParanoid" id="B9SU24"/>
<evidence type="ECO:0000259" key="2">
    <source>
        <dbReference type="Pfam" id="PF13968"/>
    </source>
</evidence>
<feature type="transmembrane region" description="Helical" evidence="1">
    <location>
        <begin position="63"/>
        <end position="82"/>
    </location>
</feature>
<dbReference type="Proteomes" id="UP000008311">
    <property type="component" value="Unassembled WGS sequence"/>
</dbReference>
<dbReference type="Pfam" id="PF04578">
    <property type="entry name" value="DUF594"/>
    <property type="match status" value="1"/>
</dbReference>
<dbReference type="AlphaFoldDB" id="B9SU24"/>
<feature type="transmembrane region" description="Helical" evidence="1">
    <location>
        <begin position="131"/>
        <end position="151"/>
    </location>
</feature>